<evidence type="ECO:0000256" key="1">
    <source>
        <dbReference type="SAM" id="MobiDB-lite"/>
    </source>
</evidence>
<keyword evidence="2" id="KW-1133">Transmembrane helix</keyword>
<accession>A0A2A2TQ12</accession>
<dbReference type="OrthoDB" id="514128at2"/>
<feature type="transmembrane region" description="Helical" evidence="2">
    <location>
        <begin position="65"/>
        <end position="88"/>
    </location>
</feature>
<dbReference type="RefSeq" id="WP_095720257.1">
    <property type="nucleotide sequence ID" value="NZ_NTFS01000017.1"/>
</dbReference>
<dbReference type="Proteomes" id="UP000218238">
    <property type="component" value="Unassembled WGS sequence"/>
</dbReference>
<keyword evidence="2" id="KW-0472">Membrane</keyword>
<comment type="caution">
    <text evidence="3">The sequence shown here is derived from an EMBL/GenBank/DDBJ whole genome shotgun (WGS) entry which is preliminary data.</text>
</comment>
<evidence type="ECO:0000313" key="3">
    <source>
        <dbReference type="EMBL" id="PAX60238.1"/>
    </source>
</evidence>
<feature type="region of interest" description="Disordered" evidence="1">
    <location>
        <begin position="1"/>
        <end position="21"/>
    </location>
</feature>
<evidence type="ECO:0000313" key="4">
    <source>
        <dbReference type="Proteomes" id="UP000218238"/>
    </source>
</evidence>
<evidence type="ECO:0000256" key="2">
    <source>
        <dbReference type="SAM" id="Phobius"/>
    </source>
</evidence>
<keyword evidence="2" id="KW-0812">Transmembrane</keyword>
<feature type="transmembrane region" description="Helical" evidence="2">
    <location>
        <begin position="167"/>
        <end position="184"/>
    </location>
</feature>
<protein>
    <submittedName>
        <fullName evidence="3">Uncharacterized protein</fullName>
    </submittedName>
</protein>
<name>A0A2A2TQ12_9CYAN</name>
<feature type="transmembrane region" description="Helical" evidence="2">
    <location>
        <begin position="118"/>
        <end position="140"/>
    </location>
</feature>
<dbReference type="EMBL" id="NTFS01000017">
    <property type="protein sequence ID" value="PAX60238.1"/>
    <property type="molecule type" value="Genomic_DNA"/>
</dbReference>
<proteinExistence type="predicted"/>
<dbReference type="AlphaFoldDB" id="A0A2A2TQ12"/>
<gene>
    <name evidence="3" type="ORF">CK510_02865</name>
</gene>
<organism evidence="3 4">
    <name type="scientific">Brunnivagina elsteri CCALA 953</name>
    <dbReference type="NCBI Taxonomy" id="987040"/>
    <lineage>
        <taxon>Bacteria</taxon>
        <taxon>Bacillati</taxon>
        <taxon>Cyanobacteriota</taxon>
        <taxon>Cyanophyceae</taxon>
        <taxon>Nostocales</taxon>
        <taxon>Calotrichaceae</taxon>
        <taxon>Brunnivagina</taxon>
    </lineage>
</organism>
<sequence length="189" mass="21294">MTYFDLGENREQQPNYPTEEDTLFTPDEQEAIRAYKDNLTRKLSKNRSVLKGLEMSFWGITSYSLARFLILTSGTGGIGLAFSVILIINQITNREVIEELINRNSEGNQDIMGRFIKFGFSTVVTAFLIWSALGNFISVIHTSGETYKNLQNTVEDFNKLPNDKQNTILIVGGLIGLAGIYVIVDSRRK</sequence>
<keyword evidence="4" id="KW-1185">Reference proteome</keyword>
<reference evidence="3 4" key="1">
    <citation type="submission" date="2017-08" db="EMBL/GenBank/DDBJ databases">
        <title>Draft genome sequence of filamentous cyanobacterium Calothrix elsteri CCALA 953.</title>
        <authorList>
            <person name="Gagunashvili A.N."/>
            <person name="Elster J."/>
            <person name="Andresson O.S."/>
        </authorList>
    </citation>
    <scope>NUCLEOTIDE SEQUENCE [LARGE SCALE GENOMIC DNA]</scope>
    <source>
        <strain evidence="3 4">CCALA 953</strain>
    </source>
</reference>